<dbReference type="Proteomes" id="UP000492821">
    <property type="component" value="Unassembled WGS sequence"/>
</dbReference>
<dbReference type="AlphaFoldDB" id="A0A7E4W2Z7"/>
<dbReference type="WBParaSite" id="Pan_g6529.t1">
    <property type="protein sequence ID" value="Pan_g6529.t1"/>
    <property type="gene ID" value="Pan_g6529"/>
</dbReference>
<organism evidence="2 3">
    <name type="scientific">Panagrellus redivivus</name>
    <name type="common">Microworm</name>
    <dbReference type="NCBI Taxonomy" id="6233"/>
    <lineage>
        <taxon>Eukaryota</taxon>
        <taxon>Metazoa</taxon>
        <taxon>Ecdysozoa</taxon>
        <taxon>Nematoda</taxon>
        <taxon>Chromadorea</taxon>
        <taxon>Rhabditida</taxon>
        <taxon>Tylenchina</taxon>
        <taxon>Panagrolaimomorpha</taxon>
        <taxon>Panagrolaimoidea</taxon>
        <taxon>Panagrolaimidae</taxon>
        <taxon>Panagrellus</taxon>
    </lineage>
</organism>
<accession>A0A7E4W2Z7</accession>
<name>A0A7E4W2Z7_PANRE</name>
<protein>
    <submittedName>
        <fullName evidence="3">Small acidic protein</fullName>
    </submittedName>
</protein>
<feature type="compositionally biased region" description="Polar residues" evidence="1">
    <location>
        <begin position="17"/>
        <end position="29"/>
    </location>
</feature>
<sequence>MVTFPNTSKNQQKRLKNTSSLHRLVSQPSQKEEAEAYDREKDGSKPGLHIRKMNSDQNKQKGKQRLRQMVDKLTLDGIDSGGFPTSWERSMDFGYLGDMGS</sequence>
<reference evidence="2" key="1">
    <citation type="journal article" date="2013" name="Genetics">
        <title>The draft genome and transcriptome of Panagrellus redivivus are shaped by the harsh demands of a free-living lifestyle.</title>
        <authorList>
            <person name="Srinivasan J."/>
            <person name="Dillman A.R."/>
            <person name="Macchietto M.G."/>
            <person name="Heikkinen L."/>
            <person name="Lakso M."/>
            <person name="Fracchia K.M."/>
            <person name="Antoshechkin I."/>
            <person name="Mortazavi A."/>
            <person name="Wong G."/>
            <person name="Sternberg P.W."/>
        </authorList>
    </citation>
    <scope>NUCLEOTIDE SEQUENCE [LARGE SCALE GENOMIC DNA]</scope>
    <source>
        <strain evidence="2">MT8872</strain>
    </source>
</reference>
<feature type="compositionally biased region" description="Basic and acidic residues" evidence="1">
    <location>
        <begin position="30"/>
        <end position="44"/>
    </location>
</feature>
<evidence type="ECO:0000313" key="2">
    <source>
        <dbReference type="Proteomes" id="UP000492821"/>
    </source>
</evidence>
<evidence type="ECO:0000256" key="1">
    <source>
        <dbReference type="SAM" id="MobiDB-lite"/>
    </source>
</evidence>
<keyword evidence="2" id="KW-1185">Reference proteome</keyword>
<feature type="compositionally biased region" description="Polar residues" evidence="1">
    <location>
        <begin position="1"/>
        <end position="10"/>
    </location>
</feature>
<proteinExistence type="predicted"/>
<reference evidence="3" key="2">
    <citation type="submission" date="2020-10" db="UniProtKB">
        <authorList>
            <consortium name="WormBaseParasite"/>
        </authorList>
    </citation>
    <scope>IDENTIFICATION</scope>
</reference>
<feature type="region of interest" description="Disordered" evidence="1">
    <location>
        <begin position="1"/>
        <end position="66"/>
    </location>
</feature>
<evidence type="ECO:0000313" key="3">
    <source>
        <dbReference type="WBParaSite" id="Pan_g6529.t1"/>
    </source>
</evidence>